<keyword evidence="3" id="KW-0408">Iron</keyword>
<accession>A0A7W9JGQ7</accession>
<gene>
    <name evidence="6" type="ORF">HDA39_008348</name>
</gene>
<proteinExistence type="predicted"/>
<dbReference type="SUPFAM" id="SSF102114">
    <property type="entry name" value="Radical SAM enzymes"/>
    <property type="match status" value="1"/>
</dbReference>
<dbReference type="GO" id="GO:0003824">
    <property type="term" value="F:catalytic activity"/>
    <property type="evidence" value="ECO:0007669"/>
    <property type="project" value="InterPro"/>
</dbReference>
<dbReference type="Gene3D" id="3.20.20.70">
    <property type="entry name" value="Aldolase class I"/>
    <property type="match status" value="1"/>
</dbReference>
<dbReference type="CDD" id="cd01335">
    <property type="entry name" value="Radical_SAM"/>
    <property type="match status" value="1"/>
</dbReference>
<keyword evidence="2" id="KW-0479">Metal-binding</keyword>
<dbReference type="EMBL" id="JACHMY010000001">
    <property type="protein sequence ID" value="MBB5841614.1"/>
    <property type="molecule type" value="Genomic_DNA"/>
</dbReference>
<organism evidence="6 7">
    <name type="scientific">Kribbella italica</name>
    <dbReference type="NCBI Taxonomy" id="1540520"/>
    <lineage>
        <taxon>Bacteria</taxon>
        <taxon>Bacillati</taxon>
        <taxon>Actinomycetota</taxon>
        <taxon>Actinomycetes</taxon>
        <taxon>Propionibacteriales</taxon>
        <taxon>Kribbellaceae</taxon>
        <taxon>Kribbella</taxon>
    </lineage>
</organism>
<protein>
    <submittedName>
        <fullName evidence="6">MoaA/NifB/PqqE/SkfB family radical SAM enzyme</fullName>
    </submittedName>
</protein>
<keyword evidence="1" id="KW-0949">S-adenosyl-L-methionine</keyword>
<reference evidence="6 7" key="1">
    <citation type="submission" date="2020-08" db="EMBL/GenBank/DDBJ databases">
        <title>Sequencing the genomes of 1000 actinobacteria strains.</title>
        <authorList>
            <person name="Klenk H.-P."/>
        </authorList>
    </citation>
    <scope>NUCLEOTIDE SEQUENCE [LARGE SCALE GENOMIC DNA]</scope>
    <source>
        <strain evidence="6 7">DSM 28967</strain>
    </source>
</reference>
<dbReference type="AlphaFoldDB" id="A0A7W9JGQ7"/>
<keyword evidence="7" id="KW-1185">Reference proteome</keyword>
<evidence type="ECO:0000313" key="7">
    <source>
        <dbReference type="Proteomes" id="UP000549971"/>
    </source>
</evidence>
<keyword evidence="4" id="KW-0411">Iron-sulfur</keyword>
<evidence type="ECO:0000259" key="5">
    <source>
        <dbReference type="PROSITE" id="PS51918"/>
    </source>
</evidence>
<evidence type="ECO:0000256" key="3">
    <source>
        <dbReference type="ARBA" id="ARBA00023004"/>
    </source>
</evidence>
<feature type="domain" description="Radical SAM core" evidence="5">
    <location>
        <begin position="30"/>
        <end position="260"/>
    </location>
</feature>
<dbReference type="GO" id="GO:0046872">
    <property type="term" value="F:metal ion binding"/>
    <property type="evidence" value="ECO:0007669"/>
    <property type="project" value="UniProtKB-KW"/>
</dbReference>
<dbReference type="GO" id="GO:0051536">
    <property type="term" value="F:iron-sulfur cluster binding"/>
    <property type="evidence" value="ECO:0007669"/>
    <property type="project" value="UniProtKB-KW"/>
</dbReference>
<dbReference type="InterPro" id="IPR013785">
    <property type="entry name" value="Aldolase_TIM"/>
</dbReference>
<dbReference type="PROSITE" id="PS51918">
    <property type="entry name" value="RADICAL_SAM"/>
    <property type="match status" value="1"/>
</dbReference>
<dbReference type="InterPro" id="IPR058240">
    <property type="entry name" value="rSAM_sf"/>
</dbReference>
<evidence type="ECO:0000313" key="6">
    <source>
        <dbReference type="EMBL" id="MBB5841614.1"/>
    </source>
</evidence>
<dbReference type="Pfam" id="PF04055">
    <property type="entry name" value="Radical_SAM"/>
    <property type="match status" value="1"/>
</dbReference>
<evidence type="ECO:0000256" key="2">
    <source>
        <dbReference type="ARBA" id="ARBA00022723"/>
    </source>
</evidence>
<name>A0A7W9JGQ7_9ACTN</name>
<evidence type="ECO:0000256" key="1">
    <source>
        <dbReference type="ARBA" id="ARBA00022691"/>
    </source>
</evidence>
<dbReference type="InterPro" id="IPR007197">
    <property type="entry name" value="rSAM"/>
</dbReference>
<dbReference type="Proteomes" id="UP000549971">
    <property type="component" value="Unassembled WGS sequence"/>
</dbReference>
<dbReference type="SFLD" id="SFLDS00029">
    <property type="entry name" value="Radical_SAM"/>
    <property type="match status" value="1"/>
</dbReference>
<sequence>MEIRPSKQAVSERAIELVADDPALQARLARLTEFSRSVRTSEVFITDACNLRCQGCWFFGHDLHSQGTEVRSLDVIRDFAQQLRGSGVTHTLLLGGEPALVPDRIRAYAEVMPYVTVVTNGTRPVPRDGLEHINVAVSLWGGGPVDDELRGHRPNGSRIGGLFELGLAAYRDDPRVVWIFTVSEPGMPYLEETVKAIADNGNQLNFGYYSDYGTDPSSRIADDQRAIAEMTRLHLKYPETVIGHPYYFETLVTGRSHWGEFGGETCPSISVDHPAHADRVVDGHPVLRGFNTYRSDHTVQFCCTSGDCANCRDSQAVWTWLLVNMHRFLASREQLETWVTLAENFYRQFYWSPYRANAKG</sequence>
<comment type="caution">
    <text evidence="6">The sequence shown here is derived from an EMBL/GenBank/DDBJ whole genome shotgun (WGS) entry which is preliminary data.</text>
</comment>
<dbReference type="RefSeq" id="WP_202893291.1">
    <property type="nucleotide sequence ID" value="NZ_JACHMY010000001.1"/>
</dbReference>
<evidence type="ECO:0000256" key="4">
    <source>
        <dbReference type="ARBA" id="ARBA00023014"/>
    </source>
</evidence>